<proteinExistence type="predicted"/>
<organism evidence="1">
    <name type="scientific">uncultured Caudovirales phage</name>
    <dbReference type="NCBI Taxonomy" id="2100421"/>
    <lineage>
        <taxon>Viruses</taxon>
        <taxon>Duplodnaviria</taxon>
        <taxon>Heunggongvirae</taxon>
        <taxon>Uroviricota</taxon>
        <taxon>Caudoviricetes</taxon>
        <taxon>Peduoviridae</taxon>
        <taxon>Maltschvirus</taxon>
        <taxon>Maltschvirus maltsch</taxon>
    </lineage>
</organism>
<gene>
    <name evidence="1" type="ORF">UFOVP204_165</name>
</gene>
<dbReference type="EMBL" id="LR798257">
    <property type="protein sequence ID" value="CAB5218283.1"/>
    <property type="molecule type" value="Genomic_DNA"/>
</dbReference>
<reference evidence="1" key="1">
    <citation type="submission" date="2020-05" db="EMBL/GenBank/DDBJ databases">
        <authorList>
            <person name="Chiriac C."/>
            <person name="Salcher M."/>
            <person name="Ghai R."/>
            <person name="Kavagutti S V."/>
        </authorList>
    </citation>
    <scope>NUCLEOTIDE SEQUENCE</scope>
</reference>
<sequence>MKIQILSQYYKLGQAGKVKILACPNHVDEPGLTYDLFHSLEKEDIIKLKCLACNYEQTVGIQLYENILNKIKEFENEF</sequence>
<protein>
    <submittedName>
        <fullName evidence="1">Uncharacterized protein</fullName>
    </submittedName>
</protein>
<evidence type="ECO:0000313" key="1">
    <source>
        <dbReference type="EMBL" id="CAB5218283.1"/>
    </source>
</evidence>
<name>A0A6J7WSL3_9CAUD</name>
<accession>A0A6J7WSL3</accession>